<keyword evidence="5 20" id="KW-0808">Transferase</keyword>
<evidence type="ECO:0000256" key="15">
    <source>
        <dbReference type="ARBA" id="ARBA00049902"/>
    </source>
</evidence>
<reference evidence="20 21" key="1">
    <citation type="submission" date="2014-07" db="EMBL/GenBank/DDBJ databases">
        <authorList>
            <person name="Wibberg Daniel"/>
        </authorList>
    </citation>
    <scope>NUCLEOTIDE SEQUENCE [LARGE SCALE GENOMIC DNA]</scope>
</reference>
<dbReference type="PANTHER" id="PTHR32282:SF32">
    <property type="entry name" value="PENICILLIN-BINDING PROTEIN 2A"/>
    <property type="match status" value="1"/>
</dbReference>
<dbReference type="Gene3D" id="2.60.40.10">
    <property type="entry name" value="Immunoglobulins"/>
    <property type="match status" value="1"/>
</dbReference>
<evidence type="ECO:0000256" key="6">
    <source>
        <dbReference type="ARBA" id="ARBA00022692"/>
    </source>
</evidence>
<dbReference type="GO" id="GO:0030288">
    <property type="term" value="C:outer membrane-bounded periplasmic space"/>
    <property type="evidence" value="ECO:0007669"/>
    <property type="project" value="TreeGrafter"/>
</dbReference>
<dbReference type="InterPro" id="IPR012338">
    <property type="entry name" value="Beta-lactam/transpept-like"/>
</dbReference>
<dbReference type="GO" id="GO:0009252">
    <property type="term" value="P:peptidoglycan biosynthetic process"/>
    <property type="evidence" value="ECO:0007669"/>
    <property type="project" value="UniProtKB-KW"/>
</dbReference>
<dbReference type="InterPro" id="IPR001264">
    <property type="entry name" value="Glyco_trans_51"/>
</dbReference>
<dbReference type="GO" id="GO:0008955">
    <property type="term" value="F:peptidoglycan glycosyltransferase activity"/>
    <property type="evidence" value="ECO:0007669"/>
    <property type="project" value="UniProtKB-EC"/>
</dbReference>
<dbReference type="GO" id="GO:0009002">
    <property type="term" value="F:serine-type D-Ala-D-Ala carboxypeptidase activity"/>
    <property type="evidence" value="ECO:0007669"/>
    <property type="project" value="UniProtKB-EC"/>
</dbReference>
<keyword evidence="11 17" id="KW-0472">Membrane</keyword>
<gene>
    <name evidence="20" type="ORF">BT1A1_2541</name>
</gene>
<comment type="catalytic activity">
    <reaction evidence="14">
        <text>Preferential cleavage: (Ac)2-L-Lys-D-Ala-|-D-Ala. Also transpeptidation of peptidyl-alanyl moieties that are N-acyl substituents of D-alanine.</text>
        <dbReference type="EC" id="3.4.16.4"/>
    </reaction>
</comment>
<dbReference type="InterPro" id="IPR001460">
    <property type="entry name" value="PCN-bd_Tpept"/>
</dbReference>
<comment type="catalytic activity">
    <reaction evidence="15">
        <text>[GlcNAc-(1-&gt;4)-Mur2Ac(oyl-L-Ala-gamma-D-Glu-L-Lys-D-Ala-D-Ala)](n)-di-trans,octa-cis-undecaprenyl diphosphate + beta-D-GlcNAc-(1-&gt;4)-Mur2Ac(oyl-L-Ala-gamma-D-Glu-L-Lys-D-Ala-D-Ala)-di-trans,octa-cis-undecaprenyl diphosphate = [GlcNAc-(1-&gt;4)-Mur2Ac(oyl-L-Ala-gamma-D-Glu-L-Lys-D-Ala-D-Ala)](n+1)-di-trans,octa-cis-undecaprenyl diphosphate + di-trans,octa-cis-undecaprenyl diphosphate + H(+)</text>
        <dbReference type="Rhea" id="RHEA:23708"/>
        <dbReference type="Rhea" id="RHEA-COMP:9602"/>
        <dbReference type="Rhea" id="RHEA-COMP:9603"/>
        <dbReference type="ChEBI" id="CHEBI:15378"/>
        <dbReference type="ChEBI" id="CHEBI:58405"/>
        <dbReference type="ChEBI" id="CHEBI:60033"/>
        <dbReference type="ChEBI" id="CHEBI:78435"/>
        <dbReference type="EC" id="2.4.99.28"/>
    </reaction>
</comment>
<dbReference type="RefSeq" id="WP_051989129.1">
    <property type="nucleotide sequence ID" value="NZ_CCRF01000071.1"/>
</dbReference>
<keyword evidence="9" id="KW-0573">Peptidoglycan synthesis</keyword>
<feature type="region of interest" description="Disordered" evidence="16">
    <location>
        <begin position="908"/>
        <end position="938"/>
    </location>
</feature>
<evidence type="ECO:0000256" key="8">
    <source>
        <dbReference type="ARBA" id="ARBA00022960"/>
    </source>
</evidence>
<dbReference type="Gene3D" id="3.40.710.10">
    <property type="entry name" value="DD-peptidase/beta-lactamase superfamily"/>
    <property type="match status" value="1"/>
</dbReference>
<dbReference type="EMBL" id="CCRF01000071">
    <property type="protein sequence ID" value="CEE02359.1"/>
    <property type="molecule type" value="Genomic_DNA"/>
</dbReference>
<feature type="domain" description="Glycosyl transferase family 51" evidence="19">
    <location>
        <begin position="100"/>
        <end position="282"/>
    </location>
</feature>
<evidence type="ECO:0000313" key="20">
    <source>
        <dbReference type="EMBL" id="CEE02359.1"/>
    </source>
</evidence>
<evidence type="ECO:0000256" key="2">
    <source>
        <dbReference type="ARBA" id="ARBA00022645"/>
    </source>
</evidence>
<dbReference type="InterPro" id="IPR050396">
    <property type="entry name" value="Glycosyltr_51/Transpeptidase"/>
</dbReference>
<dbReference type="GO" id="GO:0008360">
    <property type="term" value="P:regulation of cell shape"/>
    <property type="evidence" value="ECO:0007669"/>
    <property type="project" value="UniProtKB-KW"/>
</dbReference>
<proteinExistence type="predicted"/>
<dbReference type="EC" id="2.4.1.129" evidence="20"/>
<evidence type="ECO:0000256" key="5">
    <source>
        <dbReference type="ARBA" id="ARBA00022679"/>
    </source>
</evidence>
<evidence type="ECO:0000256" key="14">
    <source>
        <dbReference type="ARBA" id="ARBA00034000"/>
    </source>
</evidence>
<keyword evidence="2" id="KW-0121">Carboxypeptidase</keyword>
<keyword evidence="21" id="KW-1185">Reference proteome</keyword>
<evidence type="ECO:0000256" key="3">
    <source>
        <dbReference type="ARBA" id="ARBA00022670"/>
    </source>
</evidence>
<feature type="domain" description="Penicillin-binding protein transpeptidase" evidence="18">
    <location>
        <begin position="420"/>
        <end position="665"/>
    </location>
</feature>
<evidence type="ECO:0000256" key="4">
    <source>
        <dbReference type="ARBA" id="ARBA00022676"/>
    </source>
</evidence>
<evidence type="ECO:0000256" key="11">
    <source>
        <dbReference type="ARBA" id="ARBA00023136"/>
    </source>
</evidence>
<dbReference type="Gene3D" id="1.10.3810.10">
    <property type="entry name" value="Biosynthetic peptidoglycan transglycosylase-like"/>
    <property type="match status" value="1"/>
</dbReference>
<evidence type="ECO:0000256" key="10">
    <source>
        <dbReference type="ARBA" id="ARBA00022989"/>
    </source>
</evidence>
<evidence type="ECO:0000256" key="9">
    <source>
        <dbReference type="ARBA" id="ARBA00022984"/>
    </source>
</evidence>
<keyword evidence="13" id="KW-0961">Cell wall biogenesis/degradation</keyword>
<sequence length="938" mass="104019">MKEYFNTLIKQLKPIKEKLFNPKTAKIFRITYSVVWNLILIGIICFILAVSLGLGVGAGYFASLVKDEYPRSYEELKKDIYNYEEPSELYFANDVFLGHLRSDIVREEVKIDDVSDFVKKAVIATEDQNFKTHNGVVPKAVLRALYQEVTNSAVQTGGSTLTQQLVKNQILTNEVSFERKAKEILLALRVEKFFNKDEILEAYLNVSSFGRNSSGQNIAGIQAAAKGIFGVPAKDLNLAQAAFIAGLPQSPYGYTPFTNKGELKSAEGLEPGLKRQKVVLSRLLEMGYITKEQYDEAASYDIVKDFIPPQDSIIEQYPYLIMESERRAIEVLMGNYYKKDGYKKEDIDNSKILYNRYYTLAERDLRQNGYKIYTTINKDIYDKWQEITNQYKETVPYQTVQKKDPETNETIQVKEPLEVGAMLIENKTGKIISFVGGLDYQRENLNHATQAFRPNGSTMKPLVVYGPAINMGLAAPGTVLADVDLGLRGDSGKPWPTNFSPRYYGLTSARTALTHSYNVSAVYLMQKIISHDPVQYLEKLGISRITKADHTNLAIALGGITNGVTVEENTNAYTAFANDGKFIDAYMIEKIVDNDGNVVYEHKSEPVEVFSPQAAYLTIDMMRDVVRSGTARALPRQLKFSADLAGKTGTTNDTEDVWFVGLNPNFTAGIWFGFDQPKTIPEAFRNKHLSLWAKLMNAAYDVAPDVIGVKDRFNMPGGIVKRAYCGVSGLLPSNACSKAGLTLSDYFIADYVPTKVDDSLIDGRFVTIGGQKYVALDSTPSEFTQSGLMLNPDFVKQVAPNLKNVNQLIPSTGNWSNIFVSTARMNENGKIPDPLGVSLSNTTISWNRHPENDIVGYRIYRVTNGGRGEKIASIIAGSSLAYHLPGNGQYAVVAVDIAGNESPLSNVVTVENTSPTPTQDSADDNYIDETAQGGSPVQ</sequence>
<dbReference type="Proteomes" id="UP000040576">
    <property type="component" value="Unassembled WGS sequence"/>
</dbReference>
<evidence type="ECO:0000256" key="17">
    <source>
        <dbReference type="SAM" id="Phobius"/>
    </source>
</evidence>
<feature type="transmembrane region" description="Helical" evidence="17">
    <location>
        <begin position="34"/>
        <end position="62"/>
    </location>
</feature>
<keyword evidence="6 17" id="KW-0812">Transmembrane</keyword>
<keyword evidence="3" id="KW-0645">Protease</keyword>
<evidence type="ECO:0000259" key="18">
    <source>
        <dbReference type="Pfam" id="PF00905"/>
    </source>
</evidence>
<organism evidence="20 21">
    <name type="scientific">Caldibacillus thermoamylovorans</name>
    <dbReference type="NCBI Taxonomy" id="35841"/>
    <lineage>
        <taxon>Bacteria</taxon>
        <taxon>Bacillati</taxon>
        <taxon>Bacillota</taxon>
        <taxon>Bacilli</taxon>
        <taxon>Bacillales</taxon>
        <taxon>Bacillaceae</taxon>
        <taxon>Caldibacillus</taxon>
    </lineage>
</organism>
<dbReference type="PANTHER" id="PTHR32282">
    <property type="entry name" value="BINDING PROTEIN TRANSPEPTIDASE, PUTATIVE-RELATED"/>
    <property type="match status" value="1"/>
</dbReference>
<evidence type="ECO:0000256" key="12">
    <source>
        <dbReference type="ARBA" id="ARBA00023268"/>
    </source>
</evidence>
<dbReference type="InterPro" id="IPR036950">
    <property type="entry name" value="PBP_transglycosylase"/>
</dbReference>
<accession>A0A090KUK4</accession>
<dbReference type="SUPFAM" id="SSF56601">
    <property type="entry name" value="beta-lactamase/transpeptidase-like"/>
    <property type="match status" value="1"/>
</dbReference>
<name>A0A090KUK4_9BACI</name>
<evidence type="ECO:0000259" key="19">
    <source>
        <dbReference type="Pfam" id="PF00912"/>
    </source>
</evidence>
<dbReference type="GO" id="GO:0006508">
    <property type="term" value="P:proteolysis"/>
    <property type="evidence" value="ECO:0007669"/>
    <property type="project" value="UniProtKB-KW"/>
</dbReference>
<keyword evidence="10 17" id="KW-1133">Transmembrane helix</keyword>
<evidence type="ECO:0000256" key="7">
    <source>
        <dbReference type="ARBA" id="ARBA00022801"/>
    </source>
</evidence>
<dbReference type="InterPro" id="IPR013783">
    <property type="entry name" value="Ig-like_fold"/>
</dbReference>
<keyword evidence="8" id="KW-0133">Cell shape</keyword>
<dbReference type="Gene3D" id="3.90.1310.40">
    <property type="match status" value="1"/>
</dbReference>
<feature type="compositionally biased region" description="Polar residues" evidence="16">
    <location>
        <begin position="908"/>
        <end position="920"/>
    </location>
</feature>
<evidence type="ECO:0000256" key="13">
    <source>
        <dbReference type="ARBA" id="ARBA00023316"/>
    </source>
</evidence>
<keyword evidence="12" id="KW-0511">Multifunctional enzyme</keyword>
<dbReference type="InterPro" id="IPR023346">
    <property type="entry name" value="Lysozyme-like_dom_sf"/>
</dbReference>
<dbReference type="Pfam" id="PF00912">
    <property type="entry name" value="Transgly"/>
    <property type="match status" value="1"/>
</dbReference>
<keyword evidence="4 20" id="KW-0328">Glycosyltransferase</keyword>
<keyword evidence="7" id="KW-0378">Hydrolase</keyword>
<dbReference type="GO" id="GO:0008658">
    <property type="term" value="F:penicillin binding"/>
    <property type="evidence" value="ECO:0007669"/>
    <property type="project" value="InterPro"/>
</dbReference>
<evidence type="ECO:0000256" key="1">
    <source>
        <dbReference type="ARBA" id="ARBA00022475"/>
    </source>
</evidence>
<protein>
    <submittedName>
        <fullName evidence="20">Peptidoglycan glycosyltransferase</fullName>
        <ecNumber evidence="20">2.4.1.129</ecNumber>
    </submittedName>
</protein>
<dbReference type="AlphaFoldDB" id="A0A090KUK4"/>
<dbReference type="SUPFAM" id="SSF53955">
    <property type="entry name" value="Lysozyme-like"/>
    <property type="match status" value="1"/>
</dbReference>
<evidence type="ECO:0000313" key="21">
    <source>
        <dbReference type="Proteomes" id="UP000040576"/>
    </source>
</evidence>
<keyword evidence="1" id="KW-1003">Cell membrane</keyword>
<dbReference type="GO" id="GO:0071555">
    <property type="term" value="P:cell wall organization"/>
    <property type="evidence" value="ECO:0007669"/>
    <property type="project" value="UniProtKB-KW"/>
</dbReference>
<evidence type="ECO:0000256" key="16">
    <source>
        <dbReference type="SAM" id="MobiDB-lite"/>
    </source>
</evidence>
<dbReference type="Pfam" id="PF00905">
    <property type="entry name" value="Transpeptidase"/>
    <property type="match status" value="1"/>
</dbReference>